<proteinExistence type="predicted"/>
<evidence type="ECO:0000313" key="3">
    <source>
        <dbReference type="Proteomes" id="UP001145799"/>
    </source>
</evidence>
<dbReference type="GO" id="GO:0005737">
    <property type="term" value="C:cytoplasm"/>
    <property type="evidence" value="ECO:0007669"/>
    <property type="project" value="TreeGrafter"/>
</dbReference>
<dbReference type="Proteomes" id="UP001145799">
    <property type="component" value="Unassembled WGS sequence"/>
</dbReference>
<accession>A0A9X3PHR4</accession>
<organism evidence="1 3">
    <name type="scientific">Glycomyces lechevalierae</name>
    <dbReference type="NCBI Taxonomy" id="256034"/>
    <lineage>
        <taxon>Bacteria</taxon>
        <taxon>Bacillati</taxon>
        <taxon>Actinomycetota</taxon>
        <taxon>Actinomycetes</taxon>
        <taxon>Glycomycetales</taxon>
        <taxon>Glycomycetaceae</taxon>
        <taxon>Glycomyces</taxon>
    </lineage>
</organism>
<dbReference type="RefSeq" id="WP_270120232.1">
    <property type="nucleotide sequence ID" value="NZ_BAAAOM010000001.1"/>
</dbReference>
<dbReference type="AlphaFoldDB" id="A0A9X3PHR4"/>
<gene>
    <name evidence="2" type="ORF">J2S69_004820</name>
    <name evidence="1" type="ORF">O2L01_02820</name>
</gene>
<dbReference type="GO" id="GO:0016791">
    <property type="term" value="F:phosphatase activity"/>
    <property type="evidence" value="ECO:0007669"/>
    <property type="project" value="TreeGrafter"/>
</dbReference>
<dbReference type="EMBL" id="JAVDYD010000001">
    <property type="protein sequence ID" value="MDR7341101.1"/>
    <property type="molecule type" value="Genomic_DNA"/>
</dbReference>
<name>A0A9X3PHR4_9ACTN</name>
<dbReference type="CDD" id="cd07067">
    <property type="entry name" value="HP_PGM_like"/>
    <property type="match status" value="1"/>
</dbReference>
<evidence type="ECO:0000313" key="4">
    <source>
        <dbReference type="Proteomes" id="UP001183604"/>
    </source>
</evidence>
<dbReference type="PANTHER" id="PTHR48100">
    <property type="entry name" value="BROAD-SPECIFICITY PHOSPHATASE YOR283W-RELATED"/>
    <property type="match status" value="1"/>
</dbReference>
<dbReference type="EMBL" id="JAPZVQ010000001">
    <property type="protein sequence ID" value="MDA1383906.1"/>
    <property type="molecule type" value="Genomic_DNA"/>
</dbReference>
<dbReference type="Pfam" id="PF00300">
    <property type="entry name" value="His_Phos_1"/>
    <property type="match status" value="1"/>
</dbReference>
<dbReference type="SUPFAM" id="SSF53254">
    <property type="entry name" value="Phosphoglycerate mutase-like"/>
    <property type="match status" value="1"/>
</dbReference>
<evidence type="ECO:0000313" key="2">
    <source>
        <dbReference type="EMBL" id="MDR7341101.1"/>
    </source>
</evidence>
<dbReference type="PIRSF" id="PIRSF000709">
    <property type="entry name" value="6PFK_2-Ptase"/>
    <property type="match status" value="1"/>
</dbReference>
<dbReference type="InterPro" id="IPR050275">
    <property type="entry name" value="PGM_Phosphatase"/>
</dbReference>
<dbReference type="EC" id="5.4.2.12" evidence="2"/>
<dbReference type="InterPro" id="IPR029033">
    <property type="entry name" value="His_PPase_superfam"/>
</dbReference>
<sequence>MRTLHVVTHPQATHHVDGLVGGWHDSDLTPAGTESAGRIAAALRAAIPTETKVELYSSDLKRTKQTADVIGERFGLEPVLDARLRESRFGEAEGHPQSRWDELFIPPPADGDPMAHRVIPGAESKAELAQRMYAALDDLVSRPCEHQIVVTHGYAFSFLVAAWIKMPLEALGYALFKAPSGSITTLHEDDRYRGRLVLRLGDARHL</sequence>
<evidence type="ECO:0000313" key="1">
    <source>
        <dbReference type="EMBL" id="MDA1383906.1"/>
    </source>
</evidence>
<comment type="caution">
    <text evidence="1">The sequence shown here is derived from an EMBL/GenBank/DDBJ whole genome shotgun (WGS) entry which is preliminary data.</text>
</comment>
<reference evidence="2 4" key="2">
    <citation type="submission" date="2023-07" db="EMBL/GenBank/DDBJ databases">
        <title>Sequencing the genomes of 1000 actinobacteria strains.</title>
        <authorList>
            <person name="Klenk H.-P."/>
        </authorList>
    </citation>
    <scope>NUCLEOTIDE SEQUENCE [LARGE SCALE GENOMIC DNA]</scope>
    <source>
        <strain evidence="2 4">DSM 44724</strain>
    </source>
</reference>
<keyword evidence="2" id="KW-0413">Isomerase</keyword>
<dbReference type="Gene3D" id="3.40.50.1240">
    <property type="entry name" value="Phosphoglycerate mutase-like"/>
    <property type="match status" value="1"/>
</dbReference>
<dbReference type="InterPro" id="IPR013078">
    <property type="entry name" value="His_Pase_superF_clade-1"/>
</dbReference>
<dbReference type="SMART" id="SM00855">
    <property type="entry name" value="PGAM"/>
    <property type="match status" value="1"/>
</dbReference>
<dbReference type="Proteomes" id="UP001183604">
    <property type="component" value="Unassembled WGS sequence"/>
</dbReference>
<dbReference type="GO" id="GO:0004619">
    <property type="term" value="F:phosphoglycerate mutase activity"/>
    <property type="evidence" value="ECO:0007669"/>
    <property type="project" value="UniProtKB-EC"/>
</dbReference>
<protein>
    <submittedName>
        <fullName evidence="1 2">Phosphoglycerate mutase</fullName>
        <ecNumber evidence="2">5.4.2.12</ecNumber>
    </submittedName>
</protein>
<keyword evidence="4" id="KW-1185">Reference proteome</keyword>
<reference evidence="1" key="1">
    <citation type="submission" date="2022-12" db="EMBL/GenBank/DDBJ databases">
        <title>Gycomyces niveus sp.nov., a novel actinomycete isolated from soil in Shouguang.</title>
        <authorList>
            <person name="Yang X."/>
        </authorList>
    </citation>
    <scope>NUCLEOTIDE SEQUENCE</scope>
    <source>
        <strain evidence="1">DSM 44724</strain>
    </source>
</reference>
<dbReference type="PANTHER" id="PTHR48100:SF1">
    <property type="entry name" value="HISTIDINE PHOSPHATASE FAMILY PROTEIN-RELATED"/>
    <property type="match status" value="1"/>
</dbReference>